<dbReference type="InterPro" id="IPR036412">
    <property type="entry name" value="HAD-like_sf"/>
</dbReference>
<gene>
    <name evidence="1" type="ORF">DYE49_04280</name>
</gene>
<protein>
    <recommendedName>
        <fullName evidence="3">YqeG family HAD IIIA-type phosphatase</fullName>
    </recommendedName>
</protein>
<dbReference type="InterPro" id="IPR027706">
    <property type="entry name" value="PGP_Pase"/>
</dbReference>
<reference evidence="1 2" key="1">
    <citation type="submission" date="2018-08" db="EMBL/GenBank/DDBJ databases">
        <title>The first complete genome of Treponema rectale (CHPAT), a commensal spirochete of the bovine rectum.</title>
        <authorList>
            <person name="Staton G.J."/>
            <person name="Clegg S.R."/>
            <person name="Carter S.D."/>
            <person name="Radford A.D."/>
            <person name="Darby A."/>
            <person name="Hall N."/>
            <person name="Birtles R.J."/>
            <person name="Evans N.J."/>
        </authorList>
    </citation>
    <scope>NUCLEOTIDE SEQUENCE [LARGE SCALE GENOMIC DNA]</scope>
    <source>
        <strain evidence="1 2">CHPA</strain>
    </source>
</reference>
<accession>A0A7M1XNK6</accession>
<dbReference type="InterPro" id="IPR023214">
    <property type="entry name" value="HAD_sf"/>
</dbReference>
<dbReference type="AlphaFoldDB" id="A0A7M1XNK6"/>
<dbReference type="KEGG" id="trc:DYE49_04280"/>
<dbReference type="Pfam" id="PF09419">
    <property type="entry name" value="PGP_phosphatase"/>
    <property type="match status" value="1"/>
</dbReference>
<dbReference type="GO" id="GO:0008962">
    <property type="term" value="F:phosphatidylglycerophosphatase activity"/>
    <property type="evidence" value="ECO:0007669"/>
    <property type="project" value="InterPro"/>
</dbReference>
<sequence>MMKKSKVAYHVSSIYLIPDTFFVKSGINTLVVDLDNTLDSAYTNEPRKEAYELKNRLNKLGIRLLVVSNNHLKRVKPYCDRLGVEYLADSNKYCKGKIARWLEDKKVDLSTTLFVGDQLFTDRIYVNKLHGKLILTDPLVKKDQFFTRFVRFLDNFLRARWLKKGILGEEIIAHKGEC</sequence>
<organism evidence="1 2">
    <name type="scientific">Treponema rectale</name>
    <dbReference type="NCBI Taxonomy" id="744512"/>
    <lineage>
        <taxon>Bacteria</taxon>
        <taxon>Pseudomonadati</taxon>
        <taxon>Spirochaetota</taxon>
        <taxon>Spirochaetia</taxon>
        <taxon>Spirochaetales</taxon>
        <taxon>Treponemataceae</taxon>
        <taxon>Treponema</taxon>
    </lineage>
</organism>
<name>A0A7M1XNK6_9SPIR</name>
<evidence type="ECO:0000313" key="2">
    <source>
        <dbReference type="Proteomes" id="UP000593591"/>
    </source>
</evidence>
<dbReference type="Proteomes" id="UP000593591">
    <property type="component" value="Chromosome"/>
</dbReference>
<dbReference type="EMBL" id="CP031517">
    <property type="protein sequence ID" value="QOS39722.1"/>
    <property type="molecule type" value="Genomic_DNA"/>
</dbReference>
<proteinExistence type="predicted"/>
<dbReference type="Gene3D" id="3.40.50.1000">
    <property type="entry name" value="HAD superfamily/HAD-like"/>
    <property type="match status" value="1"/>
</dbReference>
<evidence type="ECO:0000313" key="1">
    <source>
        <dbReference type="EMBL" id="QOS39722.1"/>
    </source>
</evidence>
<dbReference type="SUPFAM" id="SSF56784">
    <property type="entry name" value="HAD-like"/>
    <property type="match status" value="1"/>
</dbReference>
<evidence type="ECO:0008006" key="3">
    <source>
        <dbReference type="Google" id="ProtNLM"/>
    </source>
</evidence>